<dbReference type="InterPro" id="IPR004808">
    <property type="entry name" value="AP_endonuc_1"/>
</dbReference>
<comment type="cofactor">
    <cofactor evidence="9">
        <name>Mg(2+)</name>
        <dbReference type="ChEBI" id="CHEBI:18420"/>
    </cofactor>
    <cofactor evidence="9">
        <name>Mn(2+)</name>
        <dbReference type="ChEBI" id="CHEBI:29035"/>
    </cofactor>
    <text evidence="9">Probably binds two magnesium or manganese ions per subunit.</text>
</comment>
<dbReference type="Gene3D" id="3.60.10.10">
    <property type="entry name" value="Endonuclease/exonuclease/phosphatase"/>
    <property type="match status" value="1"/>
</dbReference>
<dbReference type="GO" id="GO:0003906">
    <property type="term" value="F:DNA-(apurinic or apyrimidinic site) endonuclease activity"/>
    <property type="evidence" value="ECO:0007669"/>
    <property type="project" value="TreeGrafter"/>
</dbReference>
<gene>
    <name evidence="11" type="ORF">NDU88_011594</name>
</gene>
<evidence type="ECO:0000256" key="2">
    <source>
        <dbReference type="ARBA" id="ARBA00007092"/>
    </source>
</evidence>
<dbReference type="InterPro" id="IPR036691">
    <property type="entry name" value="Endo/exonu/phosph_ase_sf"/>
</dbReference>
<dbReference type="PANTHER" id="PTHR22748">
    <property type="entry name" value="AP ENDONUCLEASE"/>
    <property type="match status" value="1"/>
</dbReference>
<keyword evidence="4 9" id="KW-0479">Metal-binding</keyword>
<evidence type="ECO:0000256" key="3">
    <source>
        <dbReference type="ARBA" id="ARBA00012115"/>
    </source>
</evidence>
<keyword evidence="9" id="KW-0464">Manganese</keyword>
<evidence type="ECO:0000256" key="6">
    <source>
        <dbReference type="ARBA" id="ARBA00022801"/>
    </source>
</evidence>
<proteinExistence type="inferred from homology"/>
<dbReference type="PANTHER" id="PTHR22748:SF6">
    <property type="entry name" value="DNA-(APURINIC OR APYRIMIDINIC SITE) ENDONUCLEASE"/>
    <property type="match status" value="1"/>
</dbReference>
<keyword evidence="5" id="KW-0227">DNA damage</keyword>
<evidence type="ECO:0000256" key="9">
    <source>
        <dbReference type="PIRSR" id="PIRSR604808-2"/>
    </source>
</evidence>
<feature type="binding site" evidence="9">
    <location>
        <position position="14"/>
    </location>
    <ligand>
        <name>Mg(2+)</name>
        <dbReference type="ChEBI" id="CHEBI:18420"/>
        <label>1</label>
    </ligand>
</feature>
<evidence type="ECO:0000256" key="1">
    <source>
        <dbReference type="ARBA" id="ARBA00000493"/>
    </source>
</evidence>
<dbReference type="GO" id="GO:0008081">
    <property type="term" value="F:phosphoric diester hydrolase activity"/>
    <property type="evidence" value="ECO:0007669"/>
    <property type="project" value="TreeGrafter"/>
</dbReference>
<evidence type="ECO:0000256" key="7">
    <source>
        <dbReference type="ARBA" id="ARBA00022842"/>
    </source>
</evidence>
<dbReference type="AlphaFoldDB" id="A0AAV7QZ84"/>
<evidence type="ECO:0000259" key="10">
    <source>
        <dbReference type="Pfam" id="PF03372"/>
    </source>
</evidence>
<evidence type="ECO:0000313" key="12">
    <source>
        <dbReference type="Proteomes" id="UP001066276"/>
    </source>
</evidence>
<sequence>MLGAITAVRCLTWNVRGLNDQQKMRHVSAYIQRHRIDVCLLQETRLVAQTMKRLRAGWIGECHDAVFSSYARGVAILLRKGLQWRTHRVIVDPSGRYVLLGGTLLDRPCRLVSVYGPNVDDPGFFCEVWRLVESLGSGAVVWGVILMWFCIPRGTGRVRLGLGILLLLLLLLL</sequence>
<comment type="catalytic activity">
    <reaction evidence="1">
        <text>Exonucleolytic cleavage in the 3'- to 5'-direction to yield nucleoside 5'-phosphates.</text>
        <dbReference type="EC" id="3.1.11.2"/>
    </reaction>
</comment>
<dbReference type="SUPFAM" id="SSF56219">
    <property type="entry name" value="DNase I-like"/>
    <property type="match status" value="1"/>
</dbReference>
<feature type="domain" description="Endonuclease/exonuclease/phosphatase" evidence="10">
    <location>
        <begin position="11"/>
        <end position="123"/>
    </location>
</feature>
<dbReference type="GO" id="GO:0005634">
    <property type="term" value="C:nucleus"/>
    <property type="evidence" value="ECO:0007669"/>
    <property type="project" value="TreeGrafter"/>
</dbReference>
<comment type="caution">
    <text evidence="11">The sequence shown here is derived from an EMBL/GenBank/DDBJ whole genome shotgun (WGS) entry which is preliminary data.</text>
</comment>
<evidence type="ECO:0000256" key="4">
    <source>
        <dbReference type="ARBA" id="ARBA00022723"/>
    </source>
</evidence>
<evidence type="ECO:0000256" key="5">
    <source>
        <dbReference type="ARBA" id="ARBA00022763"/>
    </source>
</evidence>
<dbReference type="Pfam" id="PF03372">
    <property type="entry name" value="Exo_endo_phos"/>
    <property type="match status" value="1"/>
</dbReference>
<accession>A0AAV7QZ84</accession>
<dbReference type="InterPro" id="IPR005135">
    <property type="entry name" value="Endo/exonuclease/phosphatase"/>
</dbReference>
<reference evidence="11" key="1">
    <citation type="journal article" date="2022" name="bioRxiv">
        <title>Sequencing and chromosome-scale assembly of the giantPleurodeles waltlgenome.</title>
        <authorList>
            <person name="Brown T."/>
            <person name="Elewa A."/>
            <person name="Iarovenko S."/>
            <person name="Subramanian E."/>
            <person name="Araus A.J."/>
            <person name="Petzold A."/>
            <person name="Susuki M."/>
            <person name="Suzuki K.-i.T."/>
            <person name="Hayashi T."/>
            <person name="Toyoda A."/>
            <person name="Oliveira C."/>
            <person name="Osipova E."/>
            <person name="Leigh N.D."/>
            <person name="Simon A."/>
            <person name="Yun M.H."/>
        </authorList>
    </citation>
    <scope>NUCLEOTIDE SEQUENCE</scope>
    <source>
        <strain evidence="11">20211129_DDA</strain>
        <tissue evidence="11">Liver</tissue>
    </source>
</reference>
<dbReference type="GO" id="GO:0008311">
    <property type="term" value="F:double-stranded DNA 3'-5' DNA exonuclease activity"/>
    <property type="evidence" value="ECO:0007669"/>
    <property type="project" value="UniProtKB-EC"/>
</dbReference>
<dbReference type="GO" id="GO:0046872">
    <property type="term" value="F:metal ion binding"/>
    <property type="evidence" value="ECO:0007669"/>
    <property type="project" value="UniProtKB-KW"/>
</dbReference>
<keyword evidence="12" id="KW-1185">Reference proteome</keyword>
<comment type="similarity">
    <text evidence="2">Belongs to the DNA repair enzymes AP/ExoA family.</text>
</comment>
<evidence type="ECO:0000313" key="11">
    <source>
        <dbReference type="EMBL" id="KAJ1145305.1"/>
    </source>
</evidence>
<protein>
    <recommendedName>
        <fullName evidence="3">exodeoxyribonuclease III</fullName>
        <ecNumber evidence="3">3.1.11.2</ecNumber>
    </recommendedName>
</protein>
<dbReference type="Proteomes" id="UP001066276">
    <property type="component" value="Chromosome 6"/>
</dbReference>
<organism evidence="11 12">
    <name type="scientific">Pleurodeles waltl</name>
    <name type="common">Iberian ribbed newt</name>
    <dbReference type="NCBI Taxonomy" id="8319"/>
    <lineage>
        <taxon>Eukaryota</taxon>
        <taxon>Metazoa</taxon>
        <taxon>Chordata</taxon>
        <taxon>Craniata</taxon>
        <taxon>Vertebrata</taxon>
        <taxon>Euteleostomi</taxon>
        <taxon>Amphibia</taxon>
        <taxon>Batrachia</taxon>
        <taxon>Caudata</taxon>
        <taxon>Salamandroidea</taxon>
        <taxon>Salamandridae</taxon>
        <taxon>Pleurodelinae</taxon>
        <taxon>Pleurodeles</taxon>
    </lineage>
</organism>
<dbReference type="GO" id="GO:0006284">
    <property type="term" value="P:base-excision repair"/>
    <property type="evidence" value="ECO:0007669"/>
    <property type="project" value="TreeGrafter"/>
</dbReference>
<keyword evidence="7 9" id="KW-0460">Magnesium</keyword>
<dbReference type="EC" id="3.1.11.2" evidence="3"/>
<evidence type="ECO:0000256" key="8">
    <source>
        <dbReference type="ARBA" id="ARBA00023204"/>
    </source>
</evidence>
<dbReference type="EMBL" id="JANPWB010000010">
    <property type="protein sequence ID" value="KAJ1145305.1"/>
    <property type="molecule type" value="Genomic_DNA"/>
</dbReference>
<keyword evidence="8" id="KW-0234">DNA repair</keyword>
<feature type="binding site" evidence="9">
    <location>
        <position position="43"/>
    </location>
    <ligand>
        <name>Mg(2+)</name>
        <dbReference type="ChEBI" id="CHEBI:18420"/>
        <label>1</label>
    </ligand>
</feature>
<name>A0AAV7QZ84_PLEWA</name>
<keyword evidence="6" id="KW-0378">Hydrolase</keyword>